<dbReference type="SUPFAM" id="SSF63882">
    <property type="entry name" value="MoeA N-terminal region -like"/>
    <property type="match status" value="1"/>
</dbReference>
<name>A0A3P3DWS4_9RHOB</name>
<keyword evidence="4 6" id="KW-0501">Molybdenum cofactor biosynthesis</keyword>
<keyword evidence="6" id="KW-0500">Molybdenum</keyword>
<dbReference type="OrthoDB" id="9804758at2"/>
<dbReference type="InterPro" id="IPR008284">
    <property type="entry name" value="MoCF_biosynth_CS"/>
</dbReference>
<dbReference type="InterPro" id="IPR001453">
    <property type="entry name" value="MoaB/Mog_dom"/>
</dbReference>
<dbReference type="EC" id="2.10.1.1" evidence="6"/>
<evidence type="ECO:0000256" key="1">
    <source>
        <dbReference type="ARBA" id="ARBA00002901"/>
    </source>
</evidence>
<keyword evidence="9" id="KW-1185">Reference proteome</keyword>
<gene>
    <name evidence="8" type="primary">mobB</name>
    <name evidence="8" type="ORF">EG244_01810</name>
</gene>
<dbReference type="InterPro" id="IPR036135">
    <property type="entry name" value="MoeA_linker/N_sf"/>
</dbReference>
<keyword evidence="6" id="KW-0808">Transferase</keyword>
<proteinExistence type="inferred from homology"/>
<evidence type="ECO:0000256" key="4">
    <source>
        <dbReference type="ARBA" id="ARBA00023150"/>
    </source>
</evidence>
<dbReference type="InterPro" id="IPR004435">
    <property type="entry name" value="MobB_dom"/>
</dbReference>
<evidence type="ECO:0000256" key="5">
    <source>
        <dbReference type="ARBA" id="ARBA00047317"/>
    </source>
</evidence>
<comment type="caution">
    <text evidence="8">The sequence shown here is derived from an EMBL/GenBank/DDBJ whole genome shotgun (WGS) entry which is preliminary data.</text>
</comment>
<dbReference type="Gene3D" id="2.40.340.10">
    <property type="entry name" value="MoeA, C-terminal, domain IV"/>
    <property type="match status" value="1"/>
</dbReference>
<sequence length="581" mass="61822">MRVFGITGRKNAGKTTLTEKLVAELTARGYRVSTVKHAHHATDVDQPGRDSHRHRQAGAVEVILASSNRWALMHELRGATPPELSDHLQKLSRVDLVLVEGYKLAPHPKLEIWRKANGADLLAPDHPTIEVLASDQGDGGTGLPVLDPNDVTGIADYIEARTGLTELKKRGSSMPEGVRWTPVEEVFAALKAAIHSIEGRETVALSAAAGRVLAEDAIARRSHPPARNSAVDGYGYAFDTVDFSAGPLPLAKGRAAAGVPYPGAVPPGHLLRILTGAHLPEGVDTVVLQEHVTLEGDHLRVTRPQRKKGANCRRAGEDMAAGDLALRAGALLRAPDLGLAAALGIAELTLRPRLRVGVLSTGSEIVPHDLAEDHPLQTPDANRPMLLAELTRLGFQPVDLGIVPDDRDAIRDALSRATTLCDAVLTSGGASQGDEDHTAALLREEADLQVWRVAVKPGRPLALAHWQGMPVFGLPGNPVAALVTALIFAVPALYQRAGAGWRAPQGFLVPAGFARVKQAGRREYLRARLTGAGTAEAFVSEGSGRVSGLSWAEGLIELPDAFCDIRPGDPVRFLPFQSFGP</sequence>
<dbReference type="GO" id="GO:0005525">
    <property type="term" value="F:GTP binding"/>
    <property type="evidence" value="ECO:0007669"/>
    <property type="project" value="InterPro"/>
</dbReference>
<dbReference type="InterPro" id="IPR036425">
    <property type="entry name" value="MoaB/Mog-like_dom_sf"/>
</dbReference>
<dbReference type="InterPro" id="IPR005111">
    <property type="entry name" value="MoeA_C_domain_IV"/>
</dbReference>
<dbReference type="Proteomes" id="UP000282125">
    <property type="component" value="Unassembled WGS sequence"/>
</dbReference>
<dbReference type="GO" id="GO:0005829">
    <property type="term" value="C:cytosol"/>
    <property type="evidence" value="ECO:0007669"/>
    <property type="project" value="TreeGrafter"/>
</dbReference>
<feature type="domain" description="MoaB/Mog" evidence="7">
    <location>
        <begin position="357"/>
        <end position="495"/>
    </location>
</feature>
<dbReference type="GO" id="GO:0061599">
    <property type="term" value="F:molybdopterin molybdotransferase activity"/>
    <property type="evidence" value="ECO:0007669"/>
    <property type="project" value="UniProtKB-UniRule"/>
</dbReference>
<evidence type="ECO:0000256" key="3">
    <source>
        <dbReference type="ARBA" id="ARBA00010763"/>
    </source>
</evidence>
<evidence type="ECO:0000259" key="7">
    <source>
        <dbReference type="SMART" id="SM00852"/>
    </source>
</evidence>
<dbReference type="GO" id="GO:0006777">
    <property type="term" value="P:Mo-molybdopterin cofactor biosynthetic process"/>
    <property type="evidence" value="ECO:0007669"/>
    <property type="project" value="UniProtKB-UniRule"/>
</dbReference>
<dbReference type="Pfam" id="PF00994">
    <property type="entry name" value="MoCF_biosynth"/>
    <property type="match status" value="1"/>
</dbReference>
<evidence type="ECO:0000313" key="8">
    <source>
        <dbReference type="EMBL" id="RRH78206.1"/>
    </source>
</evidence>
<dbReference type="Gene3D" id="3.40.980.10">
    <property type="entry name" value="MoaB/Mog-like domain"/>
    <property type="match status" value="1"/>
</dbReference>
<dbReference type="PROSITE" id="PS01079">
    <property type="entry name" value="MOCF_BIOSYNTHESIS_2"/>
    <property type="match status" value="1"/>
</dbReference>
<dbReference type="InterPro" id="IPR038987">
    <property type="entry name" value="MoeA-like"/>
</dbReference>
<dbReference type="CDD" id="cd00887">
    <property type="entry name" value="MoeA"/>
    <property type="match status" value="1"/>
</dbReference>
<comment type="function">
    <text evidence="1 6">Catalyzes the insertion of molybdate into adenylated molybdopterin with the concomitant release of AMP.</text>
</comment>
<dbReference type="GO" id="GO:0046872">
    <property type="term" value="F:metal ion binding"/>
    <property type="evidence" value="ECO:0007669"/>
    <property type="project" value="UniProtKB-UniRule"/>
</dbReference>
<evidence type="ECO:0000313" key="9">
    <source>
        <dbReference type="Proteomes" id="UP000282125"/>
    </source>
</evidence>
<dbReference type="Pfam" id="PF03205">
    <property type="entry name" value="MobB"/>
    <property type="match status" value="1"/>
</dbReference>
<evidence type="ECO:0000256" key="6">
    <source>
        <dbReference type="RuleBase" id="RU365090"/>
    </source>
</evidence>
<dbReference type="Gene3D" id="2.170.190.11">
    <property type="entry name" value="Molybdopterin biosynthesis moea protein, domain 3"/>
    <property type="match status" value="1"/>
</dbReference>
<dbReference type="NCBIfam" id="TIGR00176">
    <property type="entry name" value="mobB"/>
    <property type="match status" value="1"/>
</dbReference>
<dbReference type="NCBIfam" id="TIGR00177">
    <property type="entry name" value="molyb_syn"/>
    <property type="match status" value="1"/>
</dbReference>
<dbReference type="PANTHER" id="PTHR10192:SF5">
    <property type="entry name" value="GEPHYRIN"/>
    <property type="match status" value="1"/>
</dbReference>
<dbReference type="InterPro" id="IPR036688">
    <property type="entry name" value="MoeA_C_domain_IV_sf"/>
</dbReference>
<dbReference type="UniPathway" id="UPA00344"/>
<protein>
    <recommendedName>
        <fullName evidence="6">Molybdopterin molybdenumtransferase</fullName>
        <ecNumber evidence="6">2.10.1.1</ecNumber>
    </recommendedName>
</protein>
<reference evidence="8 9" key="1">
    <citation type="submission" date="2018-11" db="EMBL/GenBank/DDBJ databases">
        <title>Gemmobacter sp. nov., YIM 102744-1 draft genome.</title>
        <authorList>
            <person name="Li G."/>
            <person name="Jiang Y."/>
        </authorList>
    </citation>
    <scope>NUCLEOTIDE SEQUENCE [LARGE SCALE GENOMIC DNA]</scope>
    <source>
        <strain evidence="8 9">YIM 102744-1</strain>
    </source>
</reference>
<comment type="similarity">
    <text evidence="3 6">Belongs to the MoeA family.</text>
</comment>
<dbReference type="SUPFAM" id="SSF63867">
    <property type="entry name" value="MoeA C-terminal domain-like"/>
    <property type="match status" value="1"/>
</dbReference>
<dbReference type="CDD" id="cd03116">
    <property type="entry name" value="MobB"/>
    <property type="match status" value="1"/>
</dbReference>
<evidence type="ECO:0000256" key="2">
    <source>
        <dbReference type="ARBA" id="ARBA00005046"/>
    </source>
</evidence>
<dbReference type="Gene3D" id="3.40.50.300">
    <property type="entry name" value="P-loop containing nucleotide triphosphate hydrolases"/>
    <property type="match status" value="1"/>
</dbReference>
<dbReference type="SMART" id="SM00852">
    <property type="entry name" value="MoCF_biosynth"/>
    <property type="match status" value="1"/>
</dbReference>
<organism evidence="8 9">
    <name type="scientific">Falsigemmobacter faecalis</name>
    <dbReference type="NCBI Taxonomy" id="2488730"/>
    <lineage>
        <taxon>Bacteria</taxon>
        <taxon>Pseudomonadati</taxon>
        <taxon>Pseudomonadota</taxon>
        <taxon>Alphaproteobacteria</taxon>
        <taxon>Rhodobacterales</taxon>
        <taxon>Paracoccaceae</taxon>
        <taxon>Falsigemmobacter</taxon>
    </lineage>
</organism>
<dbReference type="InterPro" id="IPR005110">
    <property type="entry name" value="MoeA_linker/N"/>
</dbReference>
<dbReference type="SUPFAM" id="SSF52540">
    <property type="entry name" value="P-loop containing nucleoside triphosphate hydrolases"/>
    <property type="match status" value="1"/>
</dbReference>
<dbReference type="InterPro" id="IPR027417">
    <property type="entry name" value="P-loop_NTPase"/>
</dbReference>
<dbReference type="Gene3D" id="3.90.105.10">
    <property type="entry name" value="Molybdopterin biosynthesis moea protein, domain 2"/>
    <property type="match status" value="1"/>
</dbReference>
<dbReference type="Pfam" id="PF03453">
    <property type="entry name" value="MoeA_N"/>
    <property type="match status" value="1"/>
</dbReference>
<dbReference type="AlphaFoldDB" id="A0A3P3DWS4"/>
<keyword evidence="6" id="KW-0479">Metal-binding</keyword>
<comment type="cofactor">
    <cofactor evidence="6">
        <name>Mg(2+)</name>
        <dbReference type="ChEBI" id="CHEBI:18420"/>
    </cofactor>
</comment>
<dbReference type="SUPFAM" id="SSF53218">
    <property type="entry name" value="Molybdenum cofactor biosynthesis proteins"/>
    <property type="match status" value="1"/>
</dbReference>
<comment type="pathway">
    <text evidence="2 6">Cofactor biosynthesis; molybdopterin biosynthesis.</text>
</comment>
<dbReference type="PANTHER" id="PTHR10192">
    <property type="entry name" value="MOLYBDOPTERIN BIOSYNTHESIS PROTEIN"/>
    <property type="match status" value="1"/>
</dbReference>
<comment type="catalytic activity">
    <reaction evidence="5">
        <text>adenylyl-molybdopterin + molybdate = Mo-molybdopterin + AMP + H(+)</text>
        <dbReference type="Rhea" id="RHEA:35047"/>
        <dbReference type="ChEBI" id="CHEBI:15378"/>
        <dbReference type="ChEBI" id="CHEBI:36264"/>
        <dbReference type="ChEBI" id="CHEBI:62727"/>
        <dbReference type="ChEBI" id="CHEBI:71302"/>
        <dbReference type="ChEBI" id="CHEBI:456215"/>
        <dbReference type="EC" id="2.10.1.1"/>
    </reaction>
</comment>
<accession>A0A3P3DWS4</accession>
<dbReference type="Pfam" id="PF03454">
    <property type="entry name" value="MoeA_C"/>
    <property type="match status" value="1"/>
</dbReference>
<keyword evidence="6" id="KW-0460">Magnesium</keyword>
<dbReference type="RefSeq" id="WP_124963296.1">
    <property type="nucleotide sequence ID" value="NZ_RRAZ01000002.1"/>
</dbReference>
<dbReference type="EMBL" id="RRAZ01000002">
    <property type="protein sequence ID" value="RRH78206.1"/>
    <property type="molecule type" value="Genomic_DNA"/>
</dbReference>